<keyword evidence="7" id="KW-0969">Cilium</keyword>
<dbReference type="OrthoDB" id="5968869at2759"/>
<name>A0A2B4STT5_STYPI</name>
<evidence type="ECO:0000259" key="15">
    <source>
        <dbReference type="Pfam" id="PF22843"/>
    </source>
</evidence>
<keyword evidence="11" id="KW-0966">Cell projection</keyword>
<feature type="transmembrane region" description="Helical" evidence="14">
    <location>
        <begin position="799"/>
        <end position="821"/>
    </location>
</feature>
<evidence type="ECO:0000313" key="18">
    <source>
        <dbReference type="Proteomes" id="UP000225706"/>
    </source>
</evidence>
<gene>
    <name evidence="17" type="ORF">AWC38_SpisGene2377</name>
</gene>
<evidence type="ECO:0000256" key="2">
    <source>
        <dbReference type="ARBA" id="ARBA00022475"/>
    </source>
</evidence>
<evidence type="ECO:0000256" key="9">
    <source>
        <dbReference type="ARBA" id="ARBA00023157"/>
    </source>
</evidence>
<organism evidence="17 18">
    <name type="scientific">Stylophora pistillata</name>
    <name type="common">Smooth cauliflower coral</name>
    <dbReference type="NCBI Taxonomy" id="50429"/>
    <lineage>
        <taxon>Eukaryota</taxon>
        <taxon>Metazoa</taxon>
        <taxon>Cnidaria</taxon>
        <taxon>Anthozoa</taxon>
        <taxon>Hexacorallia</taxon>
        <taxon>Scleractinia</taxon>
        <taxon>Astrocoeniina</taxon>
        <taxon>Pocilloporidae</taxon>
        <taxon>Stylophora</taxon>
    </lineage>
</organism>
<keyword evidence="10" id="KW-0325">Glycoprotein</keyword>
<evidence type="ECO:0000256" key="8">
    <source>
        <dbReference type="ARBA" id="ARBA00023136"/>
    </source>
</evidence>
<keyword evidence="6 14" id="KW-1133">Transmembrane helix</keyword>
<evidence type="ECO:0000256" key="3">
    <source>
        <dbReference type="ARBA" id="ARBA00022692"/>
    </source>
</evidence>
<dbReference type="PANTHER" id="PTHR33722">
    <property type="entry name" value="CATION CHANNEL SPERM-ASSOCIATED PROTEIN SUBUNIT DELTA-RELATED"/>
    <property type="match status" value="1"/>
</dbReference>
<comment type="similarity">
    <text evidence="1">Belongs to the CATSPERD family.</text>
</comment>
<dbReference type="InterPro" id="IPR053814">
    <property type="entry name" value="CATSPERD/E_C"/>
</dbReference>
<dbReference type="GO" id="GO:0097228">
    <property type="term" value="C:sperm principal piece"/>
    <property type="evidence" value="ECO:0007669"/>
    <property type="project" value="TreeGrafter"/>
</dbReference>
<keyword evidence="4" id="KW-0732">Signal</keyword>
<keyword evidence="9" id="KW-1015">Disulfide bond</keyword>
<evidence type="ECO:0000256" key="11">
    <source>
        <dbReference type="ARBA" id="ARBA00023273"/>
    </source>
</evidence>
<evidence type="ECO:0000256" key="6">
    <source>
        <dbReference type="ARBA" id="ARBA00022989"/>
    </source>
</evidence>
<dbReference type="AlphaFoldDB" id="A0A2B4STT5"/>
<evidence type="ECO:0000313" key="17">
    <source>
        <dbReference type="EMBL" id="PFX32756.1"/>
    </source>
</evidence>
<dbReference type="STRING" id="50429.A0A2B4STT5"/>
<comment type="caution">
    <text evidence="17">The sequence shown here is derived from an EMBL/GenBank/DDBJ whole genome shotgun (WGS) entry which is preliminary data.</text>
</comment>
<feature type="region of interest" description="Disordered" evidence="13">
    <location>
        <begin position="893"/>
        <end position="921"/>
    </location>
</feature>
<keyword evidence="8 14" id="KW-0472">Membrane</keyword>
<evidence type="ECO:0000256" key="14">
    <source>
        <dbReference type="SAM" id="Phobius"/>
    </source>
</evidence>
<dbReference type="GO" id="GO:0048240">
    <property type="term" value="P:sperm capacitation"/>
    <property type="evidence" value="ECO:0007669"/>
    <property type="project" value="TreeGrafter"/>
</dbReference>
<feature type="compositionally biased region" description="Polar residues" evidence="13">
    <location>
        <begin position="897"/>
        <end position="910"/>
    </location>
</feature>
<keyword evidence="2" id="KW-1003">Cell membrane</keyword>
<dbReference type="PANTHER" id="PTHR33722:SF4">
    <property type="entry name" value="CATION CHANNEL SPERM-ASSOCIATED PROTEIN SUBUNIT EPSILON-LIKE"/>
    <property type="match status" value="1"/>
</dbReference>
<dbReference type="GO" id="GO:0030317">
    <property type="term" value="P:flagellated sperm motility"/>
    <property type="evidence" value="ECO:0007669"/>
    <property type="project" value="TreeGrafter"/>
</dbReference>
<dbReference type="Pfam" id="PF22843">
    <property type="entry name" value="CATSPERE_NTD2"/>
    <property type="match status" value="1"/>
</dbReference>
<dbReference type="InterPro" id="IPR028751">
    <property type="entry name" value="CATSPERD/E"/>
</dbReference>
<evidence type="ECO:0000256" key="10">
    <source>
        <dbReference type="ARBA" id="ARBA00023180"/>
    </source>
</evidence>
<protein>
    <submittedName>
        <fullName evidence="17">Uncharacterized protein</fullName>
    </submittedName>
</protein>
<keyword evidence="5" id="KW-0282">Flagellum</keyword>
<evidence type="ECO:0000256" key="1">
    <source>
        <dbReference type="ARBA" id="ARBA00010246"/>
    </source>
</evidence>
<dbReference type="Pfam" id="PF22850">
    <property type="entry name" value="CATSPERD-E_C"/>
    <property type="match status" value="1"/>
</dbReference>
<comment type="subcellular location">
    <subcellularLocation>
        <location evidence="12">Cell projection</location>
        <location evidence="12">Cilium</location>
        <location evidence="12">Flagellum membrane</location>
        <topology evidence="12">Single-pass type I membrane protein</topology>
    </subcellularLocation>
</comment>
<reference evidence="18" key="1">
    <citation type="journal article" date="2017" name="bioRxiv">
        <title>Comparative analysis of the genomes of Stylophora pistillata and Acropora digitifera provides evidence for extensive differences between species of corals.</title>
        <authorList>
            <person name="Voolstra C.R."/>
            <person name="Li Y."/>
            <person name="Liew Y.J."/>
            <person name="Baumgarten S."/>
            <person name="Zoccola D."/>
            <person name="Flot J.-F."/>
            <person name="Tambutte S."/>
            <person name="Allemand D."/>
            <person name="Aranda M."/>
        </authorList>
    </citation>
    <scope>NUCLEOTIDE SEQUENCE [LARGE SCALE GENOMIC DNA]</scope>
</reference>
<feature type="compositionally biased region" description="Basic residues" evidence="13">
    <location>
        <begin position="911"/>
        <end position="921"/>
    </location>
</feature>
<dbReference type="EMBL" id="LSMT01000019">
    <property type="protein sequence ID" value="PFX32756.1"/>
    <property type="molecule type" value="Genomic_DNA"/>
</dbReference>
<evidence type="ECO:0000256" key="4">
    <source>
        <dbReference type="ARBA" id="ARBA00022729"/>
    </source>
</evidence>
<evidence type="ECO:0000256" key="7">
    <source>
        <dbReference type="ARBA" id="ARBA00023069"/>
    </source>
</evidence>
<evidence type="ECO:0000256" key="13">
    <source>
        <dbReference type="SAM" id="MobiDB-lite"/>
    </source>
</evidence>
<keyword evidence="18" id="KW-1185">Reference proteome</keyword>
<dbReference type="Proteomes" id="UP000225706">
    <property type="component" value="Unassembled WGS sequence"/>
</dbReference>
<feature type="region of interest" description="Disordered" evidence="13">
    <location>
        <begin position="848"/>
        <end position="868"/>
    </location>
</feature>
<dbReference type="GO" id="GO:0036128">
    <property type="term" value="C:CatSper complex"/>
    <property type="evidence" value="ECO:0007669"/>
    <property type="project" value="InterPro"/>
</dbReference>
<proteinExistence type="inferred from homology"/>
<sequence>MIVFGTFVLNIVLLIIFLWPLKTCNKEIWRFISAILHCSKPGFHPIGPITGNIDNQSVRHINVVLSPFYYEWYLGYNREQQNGSETEFKLWIIDPKHTSQYEKNRTALFPSQYSKELTRVFFQLGQRPFVKLKMGYRSIEWDELQIYHQSFNTTLGRSFVQLLITKFDFLVTHHPNQPEDPCAPHVAVFISSEFLLTQDNFATAIKLKVPSTLLMQSEAFVKLALFSAENLLVLLESGKLLTFNGTAQTWGSPLGLFNLDTLPAQIVCHTSVPGRLPHLGLTGLASHKICFEGANREIIKNLVLGWSNEVLHVELHCYFPAVTFLVNTTSYQNQEKTVFMQYDFMEDAWIQEELTLSGFIQDPPTYFSFIPPSTNYLIAWSRKFLAFGRLNETGKIFLLSFRLSTTIMEENTVGGHGDFAVQLSNKRLFYGRAFVEHVVEIFPGEDPSSNLTVMFDMFSSLLLITNKGDKVTTRKLPLANEVLNAVFPKKSCPYLKFTTSINPELYFMDKGDETKVWAALIYPRTEPNDIKLEISSVDVLQITSEDKVENHKGLVILNKTFTFKYNYRNGTSMQKSSYKSTAIAVQLFPKVGELSCENSLQVLHIHVGCPPHKSIVIRNCTSSTGVEPVPLLSMDYGQNLCRLYAAIYGNIKLVVDLYEGDKFVEEVHTDYIVWEETGRTDYGYTATMSEQERRLQKDGVGICVFPTVHEWNVEETKSAESERSERKKYQSCFEASNDGKTFDESQPYEILNSTGVSQLVFQGSGNFHFQLRVVGNHLSFCELTTWFSVQVTEREGKDFLSQIVSVAVVTLISTVLLYLSFAKYTKQTLDRHQEDQQEQQRLMELKSLFSSNQPGDNPEMARRRSNGHNVRRFSGTTMLMTNQLPEECLAEAAKTQPELTLESTEPSHTSLRSRKSLHTSN</sequence>
<evidence type="ECO:0000256" key="12">
    <source>
        <dbReference type="ARBA" id="ARBA00037793"/>
    </source>
</evidence>
<evidence type="ECO:0000256" key="5">
    <source>
        <dbReference type="ARBA" id="ARBA00022846"/>
    </source>
</evidence>
<keyword evidence="3 14" id="KW-0812">Transmembrane</keyword>
<feature type="domain" description="CATSPERD/E C-terminal" evidence="16">
    <location>
        <begin position="651"/>
        <end position="827"/>
    </location>
</feature>
<feature type="domain" description="CATSPERE second N-terminal" evidence="15">
    <location>
        <begin position="71"/>
        <end position="134"/>
    </location>
</feature>
<accession>A0A2B4STT5</accession>
<evidence type="ECO:0000259" key="16">
    <source>
        <dbReference type="Pfam" id="PF22850"/>
    </source>
</evidence>
<dbReference type="InterPro" id="IPR053817">
    <property type="entry name" value="CATSPERE_NTD2"/>
</dbReference>